<proteinExistence type="predicted"/>
<dbReference type="OrthoDB" id="2024960at2"/>
<evidence type="ECO:0008006" key="3">
    <source>
        <dbReference type="Google" id="ProtNLM"/>
    </source>
</evidence>
<gene>
    <name evidence="1" type="ORF">SAMN04487928_11917</name>
</gene>
<evidence type="ECO:0000313" key="1">
    <source>
        <dbReference type="EMBL" id="SFQ10997.1"/>
    </source>
</evidence>
<keyword evidence="2" id="KW-1185">Reference proteome</keyword>
<evidence type="ECO:0000313" key="2">
    <source>
        <dbReference type="Proteomes" id="UP000182624"/>
    </source>
</evidence>
<accession>A0A1I5VUM3</accession>
<dbReference type="AlphaFoldDB" id="A0A1I5VUM3"/>
<name>A0A1I5VUM3_9FIRM</name>
<organism evidence="1 2">
    <name type="scientific">Butyrivibrio proteoclasticus</name>
    <dbReference type="NCBI Taxonomy" id="43305"/>
    <lineage>
        <taxon>Bacteria</taxon>
        <taxon>Bacillati</taxon>
        <taxon>Bacillota</taxon>
        <taxon>Clostridia</taxon>
        <taxon>Lachnospirales</taxon>
        <taxon>Lachnospiraceae</taxon>
        <taxon>Butyrivibrio</taxon>
    </lineage>
</organism>
<reference evidence="2" key="1">
    <citation type="submission" date="2016-10" db="EMBL/GenBank/DDBJ databases">
        <authorList>
            <person name="Varghese N."/>
            <person name="Submissions S."/>
        </authorList>
    </citation>
    <scope>NUCLEOTIDE SEQUENCE [LARGE SCALE GENOMIC DNA]</scope>
    <source>
        <strain evidence="2">P18</strain>
    </source>
</reference>
<protein>
    <recommendedName>
        <fullName evidence="3">Glycosyl transferase GT2 family</fullName>
    </recommendedName>
</protein>
<dbReference type="Proteomes" id="UP000182624">
    <property type="component" value="Unassembled WGS sequence"/>
</dbReference>
<dbReference type="EMBL" id="FOXO01000019">
    <property type="protein sequence ID" value="SFQ10997.1"/>
    <property type="molecule type" value="Genomic_DNA"/>
</dbReference>
<sequence>MDKLAICVPTYMHKDVVEEVLLYSLSFLKKYGVDIYYYDSSGDNEVKELIGHKNGSGFDNVHFVSVPTSYLYGDKIDLIFSKEGLTKEYNYIWPIKDRSIPNETMLKAVLDRCDDKSDVIISLGLGDIYDGDRFDLRSPENLYKLFSKQITSLETVIYNTRTMLEDYRFGGSNNCSKAQNDFWHYWFLFDKLAQIDNPKIALVSKKGAYNMVSSVQTANNWRKRIFEVWIDEFIEVNYLLPDIYSPYKTQAIKETVSIGELLGEERTFIELYKEGILTKEVYEKYRDFWEFVTCVPSDTIRRIAYGEV</sequence>